<evidence type="ECO:0000313" key="2">
    <source>
        <dbReference type="Proteomes" id="UP001049176"/>
    </source>
</evidence>
<dbReference type="InterPro" id="IPR009003">
    <property type="entry name" value="Peptidase_S1_PA"/>
</dbReference>
<gene>
    <name evidence="1" type="ORF">E1B28_006767</name>
</gene>
<dbReference type="Proteomes" id="UP001049176">
    <property type="component" value="Chromosome 3"/>
</dbReference>
<reference evidence="1" key="1">
    <citation type="journal article" date="2021" name="Genome Biol. Evol.">
        <title>The assembled and annotated genome of the fairy-ring fungus Marasmius oreades.</title>
        <authorList>
            <person name="Hiltunen M."/>
            <person name="Ament-Velasquez S.L."/>
            <person name="Johannesson H."/>
        </authorList>
    </citation>
    <scope>NUCLEOTIDE SEQUENCE</scope>
    <source>
        <strain evidence="1">03SP1</strain>
    </source>
</reference>
<evidence type="ECO:0000313" key="1">
    <source>
        <dbReference type="EMBL" id="KAG7096091.1"/>
    </source>
</evidence>
<comment type="caution">
    <text evidence="1">The sequence shown here is derived from an EMBL/GenBank/DDBJ whole genome shotgun (WGS) entry which is preliminary data.</text>
</comment>
<dbReference type="SUPFAM" id="SSF50494">
    <property type="entry name" value="Trypsin-like serine proteases"/>
    <property type="match status" value="1"/>
</dbReference>
<accession>A0A9P7UWS5</accession>
<dbReference type="OrthoDB" id="5424209at2759"/>
<protein>
    <submittedName>
        <fullName evidence="1">Uncharacterized protein</fullName>
    </submittedName>
</protein>
<dbReference type="KEGG" id="more:E1B28_006767"/>
<dbReference type="EMBL" id="CM032183">
    <property type="protein sequence ID" value="KAG7096091.1"/>
    <property type="molecule type" value="Genomic_DNA"/>
</dbReference>
<proteinExistence type="predicted"/>
<name>A0A9P7UWS5_9AGAR</name>
<organism evidence="1 2">
    <name type="scientific">Marasmius oreades</name>
    <name type="common">fairy-ring Marasmius</name>
    <dbReference type="NCBI Taxonomy" id="181124"/>
    <lineage>
        <taxon>Eukaryota</taxon>
        <taxon>Fungi</taxon>
        <taxon>Dikarya</taxon>
        <taxon>Basidiomycota</taxon>
        <taxon>Agaricomycotina</taxon>
        <taxon>Agaricomycetes</taxon>
        <taxon>Agaricomycetidae</taxon>
        <taxon>Agaricales</taxon>
        <taxon>Marasmiineae</taxon>
        <taxon>Marasmiaceae</taxon>
        <taxon>Marasmius</taxon>
    </lineage>
</organism>
<dbReference type="RefSeq" id="XP_043012561.1">
    <property type="nucleotide sequence ID" value="XM_043151466.1"/>
</dbReference>
<keyword evidence="2" id="KW-1185">Reference proteome</keyword>
<dbReference type="GeneID" id="66075843"/>
<sequence>MGGETRRKKGMYTVIPAHNDFWGLPSKPLSIYHTGPAWPLPTGPEGWRVPKEARPVCNHDIASVWHQLGSRIYQYFDSRELKWTSIDPVCFAEERKEPGPLFLWVGVLPGTLSPSDAKNAAMRCKEILLEYEIVDVEIAFRESIFTRFAGGPGPTQLLLDHEGSSFDYNDHKANVRGPFTPALGLQIAPKAFPYIEGTGCLYLCEGGGSDRVFLLTARHVVLPPSEYSNELYSREGNGIPRHEIIHLGGKAFQNALAAIVYKIESNNFKIEGYYKHQLEDLGPEAVEDEGESEDAEITRARKDLESMMSKAERARTSAQELYHYVTSSLIRESERILGHVVYAPPISVGGTADSYFMEDWALIELGREKFDWKVFRGNVIDIGTASLSDFMVKMYPGEKRSAKLRYPYDGLMQLRDFVKDGDLHRPAMFDGDGEPCIMVTKNGAGTGLTFGRSTGIESFVREYRDTGEDDDSNEYKIHSTSREIPVYSYSYKDGAFSAPGDSGSVVADANNRIVGMLIGGTGKDDATDVTYVTPYYLLDERIKKVFPNSHLCPIVVSRR</sequence>
<dbReference type="AlphaFoldDB" id="A0A9P7UWS5"/>